<dbReference type="PATRIC" id="fig|1263865.4.peg.3904"/>
<proteinExistence type="inferred from homology"/>
<evidence type="ECO:0000256" key="1">
    <source>
        <dbReference type="ARBA" id="ARBA00004442"/>
    </source>
</evidence>
<keyword evidence="9" id="KW-0732">Signal</keyword>
<dbReference type="AlphaFoldDB" id="V4QCF6"/>
<evidence type="ECO:0000313" key="11">
    <source>
        <dbReference type="Proteomes" id="UP000017822"/>
    </source>
</evidence>
<name>V4QCF6_STUCH</name>
<dbReference type="InterPro" id="IPR003423">
    <property type="entry name" value="OMP_efflux"/>
</dbReference>
<keyword evidence="7" id="KW-0449">Lipoprotein</keyword>
<feature type="coiled-coil region" evidence="8">
    <location>
        <begin position="318"/>
        <end position="353"/>
    </location>
</feature>
<evidence type="ECO:0000256" key="4">
    <source>
        <dbReference type="ARBA" id="ARBA00022692"/>
    </source>
</evidence>
<dbReference type="Pfam" id="PF02321">
    <property type="entry name" value="OEP"/>
    <property type="match status" value="1"/>
</dbReference>
<evidence type="ECO:0000256" key="8">
    <source>
        <dbReference type="SAM" id="Coils"/>
    </source>
</evidence>
<keyword evidence="8" id="KW-0175">Coiled coil</keyword>
<evidence type="ECO:0000256" key="9">
    <source>
        <dbReference type="SAM" id="SignalP"/>
    </source>
</evidence>
<feature type="signal peptide" evidence="9">
    <location>
        <begin position="1"/>
        <end position="35"/>
    </location>
</feature>
<dbReference type="Gene3D" id="1.20.1600.10">
    <property type="entry name" value="Outer membrane efflux proteins (OEP)"/>
    <property type="match status" value="1"/>
</dbReference>
<organism evidence="10 11">
    <name type="scientific">Stutzerimonas chloritidismutans AW-1</name>
    <dbReference type="NCBI Taxonomy" id="1263865"/>
    <lineage>
        <taxon>Bacteria</taxon>
        <taxon>Pseudomonadati</taxon>
        <taxon>Pseudomonadota</taxon>
        <taxon>Gammaproteobacteria</taxon>
        <taxon>Pseudomonadales</taxon>
        <taxon>Pseudomonadaceae</taxon>
        <taxon>Stutzerimonas</taxon>
    </lineage>
</organism>
<comment type="subcellular location">
    <subcellularLocation>
        <location evidence="1">Cell outer membrane</location>
    </subcellularLocation>
</comment>
<sequence>MGSADGYKMSFRRNRGGRARLAPLTLCALAMPGLAAALTLDEALRLAEHEAPSLAAHVANREAAGQAAIPAGELPDPKLLLGLQNVPIEGNDRWQLDREPMTMQMVGVMQEVPNRAKRRARMEVAQAGIDSADTLQRIERLRVRRETALAWIGGFAVEQKLQLFQSLYEENRLLAKAVQARLAGGRGQATDSLTPKQEAALLAEQEDELERNRTQSRAALRRWVGAAAVEPLSGAWPNWRVDELHLRHGLDRHPELEAFVPMTQQAEAQVRLAEADKKPDWSWELAYQKRGDAFGDMVSVQFSLDLPLFSASRQDPKIAARRAELLRLEAEREAMTRERLQELDDDLAEYRRLDRALARSQQTLVPLAEEKVQLAMADYRAGRGELMSLVAARRELIEARLKHIDLQQQRAQTSARLYFAYGDRSQ</sequence>
<keyword evidence="5" id="KW-0564">Palmitate</keyword>
<reference evidence="10 11" key="1">
    <citation type="submission" date="2013-07" db="EMBL/GenBank/DDBJ databases">
        <authorList>
            <person name="Schaap P.J."/>
            <person name="Mehboob F."/>
            <person name="Oosterkamp M.J."/>
            <person name="de Vos W.M."/>
            <person name="Stams A.J.M."/>
            <person name="Koehorst J.J."/>
        </authorList>
    </citation>
    <scope>NUCLEOTIDE SEQUENCE [LARGE SCALE GENOMIC DNA]</scope>
    <source>
        <strain evidence="10 11">AW-1</strain>
    </source>
</reference>
<dbReference type="SUPFAM" id="SSF56954">
    <property type="entry name" value="Outer membrane efflux proteins (OEP)"/>
    <property type="match status" value="1"/>
</dbReference>
<gene>
    <name evidence="10" type="ORF">F753_20270</name>
</gene>
<keyword evidence="4" id="KW-0812">Transmembrane</keyword>
<keyword evidence="3" id="KW-0472">Membrane</keyword>
<feature type="chain" id="PRO_5004725771" evidence="9">
    <location>
        <begin position="36"/>
        <end position="426"/>
    </location>
</feature>
<evidence type="ECO:0000256" key="6">
    <source>
        <dbReference type="ARBA" id="ARBA00023237"/>
    </source>
</evidence>
<evidence type="ECO:0000256" key="5">
    <source>
        <dbReference type="ARBA" id="ARBA00023139"/>
    </source>
</evidence>
<dbReference type="InterPro" id="IPR010131">
    <property type="entry name" value="MdtP/NodT-like"/>
</dbReference>
<evidence type="ECO:0000256" key="7">
    <source>
        <dbReference type="ARBA" id="ARBA00023288"/>
    </source>
</evidence>
<dbReference type="GO" id="GO:0016020">
    <property type="term" value="C:membrane"/>
    <property type="evidence" value="ECO:0007669"/>
    <property type="project" value="UniProtKB-SubCell"/>
</dbReference>
<accession>V4QCF6</accession>
<comment type="similarity">
    <text evidence="2">Belongs to the outer membrane factor (OMF) (TC 1.B.17) family.</text>
</comment>
<protein>
    <submittedName>
        <fullName evidence="10">Cytochrome C</fullName>
    </submittedName>
</protein>
<evidence type="ECO:0000256" key="2">
    <source>
        <dbReference type="ARBA" id="ARBA00007613"/>
    </source>
</evidence>
<dbReference type="EMBL" id="AOFQ01000061">
    <property type="protein sequence ID" value="ESQ97583.1"/>
    <property type="molecule type" value="Genomic_DNA"/>
</dbReference>
<dbReference type="PANTHER" id="PTHR30203:SF24">
    <property type="entry name" value="BLR4935 PROTEIN"/>
    <property type="match status" value="1"/>
</dbReference>
<keyword evidence="6" id="KW-0998">Cell outer membrane</keyword>
<keyword evidence="3" id="KW-1134">Transmembrane beta strand</keyword>
<comment type="caution">
    <text evidence="10">The sequence shown here is derived from an EMBL/GenBank/DDBJ whole genome shotgun (WGS) entry which is preliminary data.</text>
</comment>
<evidence type="ECO:0000256" key="3">
    <source>
        <dbReference type="ARBA" id="ARBA00022452"/>
    </source>
</evidence>
<dbReference type="PANTHER" id="PTHR30203">
    <property type="entry name" value="OUTER MEMBRANE CATION EFFLUX PROTEIN"/>
    <property type="match status" value="1"/>
</dbReference>
<dbReference type="Proteomes" id="UP000017822">
    <property type="component" value="Unassembled WGS sequence"/>
</dbReference>
<dbReference type="GO" id="GO:0015562">
    <property type="term" value="F:efflux transmembrane transporter activity"/>
    <property type="evidence" value="ECO:0007669"/>
    <property type="project" value="InterPro"/>
</dbReference>
<evidence type="ECO:0000313" key="10">
    <source>
        <dbReference type="EMBL" id="ESQ97583.1"/>
    </source>
</evidence>